<organism evidence="1 2">
    <name type="scientific">Mucuna pruriens</name>
    <name type="common">Velvet bean</name>
    <name type="synonym">Dolichos pruriens</name>
    <dbReference type="NCBI Taxonomy" id="157652"/>
    <lineage>
        <taxon>Eukaryota</taxon>
        <taxon>Viridiplantae</taxon>
        <taxon>Streptophyta</taxon>
        <taxon>Embryophyta</taxon>
        <taxon>Tracheophyta</taxon>
        <taxon>Spermatophyta</taxon>
        <taxon>Magnoliopsida</taxon>
        <taxon>eudicotyledons</taxon>
        <taxon>Gunneridae</taxon>
        <taxon>Pentapetalae</taxon>
        <taxon>rosids</taxon>
        <taxon>fabids</taxon>
        <taxon>Fabales</taxon>
        <taxon>Fabaceae</taxon>
        <taxon>Papilionoideae</taxon>
        <taxon>50 kb inversion clade</taxon>
        <taxon>NPAAA clade</taxon>
        <taxon>indigoferoid/millettioid clade</taxon>
        <taxon>Phaseoleae</taxon>
        <taxon>Mucuna</taxon>
    </lineage>
</organism>
<dbReference type="AlphaFoldDB" id="A0A371EI02"/>
<feature type="non-terminal residue" evidence="1">
    <location>
        <position position="1"/>
    </location>
</feature>
<proteinExistence type="predicted"/>
<keyword evidence="2" id="KW-1185">Reference proteome</keyword>
<name>A0A371EI02_MUCPR</name>
<dbReference type="EMBL" id="QJKJ01013784">
    <property type="protein sequence ID" value="RDX65675.1"/>
    <property type="molecule type" value="Genomic_DNA"/>
</dbReference>
<protein>
    <submittedName>
        <fullName evidence="1">Uncharacterized protein</fullName>
    </submittedName>
</protein>
<evidence type="ECO:0000313" key="1">
    <source>
        <dbReference type="EMBL" id="RDX65675.1"/>
    </source>
</evidence>
<accession>A0A371EI02</accession>
<evidence type="ECO:0000313" key="2">
    <source>
        <dbReference type="Proteomes" id="UP000257109"/>
    </source>
</evidence>
<comment type="caution">
    <text evidence="1">The sequence shown here is derived from an EMBL/GenBank/DDBJ whole genome shotgun (WGS) entry which is preliminary data.</text>
</comment>
<sequence>MEHVDVVLHNSIPCLDIKRMSLGLSIPTCEPESPASSDDWHLPHGGEHRIPPQQAECAAIVLPFRECQPRLVLGRRSVNSLGLSDRFGSRLWARCQWVVGHHEESEKRGGIVGHLGLGHFDRGGLWATDNVVEVEVKVAELLLLEAQRCWGYALVETRGFCGGE</sequence>
<gene>
    <name evidence="1" type="ORF">CR513_55649</name>
</gene>
<dbReference type="Proteomes" id="UP000257109">
    <property type="component" value="Unassembled WGS sequence"/>
</dbReference>
<reference evidence="1" key="1">
    <citation type="submission" date="2018-05" db="EMBL/GenBank/DDBJ databases">
        <title>Draft genome of Mucuna pruriens seed.</title>
        <authorList>
            <person name="Nnadi N.E."/>
            <person name="Vos R."/>
            <person name="Hasami M.H."/>
            <person name="Devisetty U.K."/>
            <person name="Aguiy J.C."/>
        </authorList>
    </citation>
    <scope>NUCLEOTIDE SEQUENCE [LARGE SCALE GENOMIC DNA]</scope>
    <source>
        <strain evidence="1">JCA_2017</strain>
    </source>
</reference>